<dbReference type="RefSeq" id="WP_375557580.1">
    <property type="nucleotide sequence ID" value="NZ_JBBVGT010000002.1"/>
</dbReference>
<name>A0ABV5CEQ9_9SPHI</name>
<evidence type="ECO:0000313" key="2">
    <source>
        <dbReference type="Proteomes" id="UP001580928"/>
    </source>
</evidence>
<protein>
    <submittedName>
        <fullName evidence="1">Uncharacterized protein</fullName>
    </submittedName>
</protein>
<organism evidence="1 2">
    <name type="scientific">Albibacterium profundi</name>
    <dbReference type="NCBI Taxonomy" id="3134906"/>
    <lineage>
        <taxon>Bacteria</taxon>
        <taxon>Pseudomonadati</taxon>
        <taxon>Bacteroidota</taxon>
        <taxon>Sphingobacteriia</taxon>
        <taxon>Sphingobacteriales</taxon>
        <taxon>Sphingobacteriaceae</taxon>
        <taxon>Albibacterium</taxon>
    </lineage>
</organism>
<sequence>MSRLNLEISDKEFVIKLDRSKYTIGMIENMIKRIQNDYSPFRLIDDPTTDDVRTRINDHYENPFDHLSEK</sequence>
<dbReference type="Proteomes" id="UP001580928">
    <property type="component" value="Unassembled WGS sequence"/>
</dbReference>
<proteinExistence type="predicted"/>
<evidence type="ECO:0000313" key="1">
    <source>
        <dbReference type="EMBL" id="MFB5946051.1"/>
    </source>
</evidence>
<dbReference type="EMBL" id="JBBVGT010000002">
    <property type="protein sequence ID" value="MFB5946051.1"/>
    <property type="molecule type" value="Genomic_DNA"/>
</dbReference>
<reference evidence="1 2" key="1">
    <citation type="submission" date="2024-04" db="EMBL/GenBank/DDBJ databases">
        <title>Albibacterium profundi sp. nov., isolated from sediment of the Challenger Deep of Mariana Trench.</title>
        <authorList>
            <person name="Wang Y."/>
        </authorList>
    </citation>
    <scope>NUCLEOTIDE SEQUENCE [LARGE SCALE GENOMIC DNA]</scope>
    <source>
        <strain evidence="1 2">RHL897</strain>
    </source>
</reference>
<comment type="caution">
    <text evidence="1">The sequence shown here is derived from an EMBL/GenBank/DDBJ whole genome shotgun (WGS) entry which is preliminary data.</text>
</comment>
<accession>A0ABV5CEQ9</accession>
<keyword evidence="2" id="KW-1185">Reference proteome</keyword>
<gene>
    <name evidence="1" type="ORF">WKR92_09425</name>
</gene>